<reference evidence="1 2" key="1">
    <citation type="submission" date="2020-05" db="EMBL/GenBank/DDBJ databases">
        <authorList>
            <person name="Petersen J."/>
            <person name="Sayavedra L."/>
        </authorList>
    </citation>
    <scope>NUCLEOTIDE SEQUENCE [LARGE SCALE GENOMIC DNA]</scope>
    <source>
        <strain evidence="1">B azoricus SOX ET2 1586I</strain>
    </source>
</reference>
<sequence>MNNFSKIKNLVKSTLNRVTHKYVDNSVNISIKTSKNIDILRFLMVLNKKQSFIFFN</sequence>
<protein>
    <submittedName>
        <fullName evidence="1">Uncharacterized protein</fullName>
    </submittedName>
</protein>
<dbReference type="Proteomes" id="UP000626656">
    <property type="component" value="Unassembled WGS sequence"/>
</dbReference>
<gene>
    <name evidence="1" type="ORF">AZO1586I_1134</name>
</gene>
<evidence type="ECO:0000313" key="2">
    <source>
        <dbReference type="Proteomes" id="UP000626656"/>
    </source>
</evidence>
<accession>A0ABM8M7T2</accession>
<keyword evidence="2" id="KW-1185">Reference proteome</keyword>
<evidence type="ECO:0000313" key="1">
    <source>
        <dbReference type="EMBL" id="CAB5503486.1"/>
    </source>
</evidence>
<comment type="caution">
    <text evidence="1">The sequence shown here is derived from an EMBL/GenBank/DDBJ whole genome shotgun (WGS) entry which is preliminary data.</text>
</comment>
<proteinExistence type="predicted"/>
<dbReference type="EMBL" id="CAHJWF010000254">
    <property type="protein sequence ID" value="CAB5503486.1"/>
    <property type="molecule type" value="Genomic_DNA"/>
</dbReference>
<organism evidence="1 2">
    <name type="scientific">Bathymodiolus thermophilus thioautotrophic gill symbiont</name>
    <dbReference type="NCBI Taxonomy" id="2360"/>
    <lineage>
        <taxon>Bacteria</taxon>
        <taxon>Pseudomonadati</taxon>
        <taxon>Pseudomonadota</taxon>
        <taxon>Gammaproteobacteria</taxon>
        <taxon>sulfur-oxidizing symbionts</taxon>
    </lineage>
</organism>
<name>A0ABM8M7T2_9GAMM</name>